<protein>
    <submittedName>
        <fullName evidence="1">Uncharacterized protein</fullName>
    </submittedName>
</protein>
<dbReference type="Proteomes" id="UP001431783">
    <property type="component" value="Unassembled WGS sequence"/>
</dbReference>
<organism evidence="1 2">
    <name type="scientific">Henosepilachna vigintioctopunctata</name>
    <dbReference type="NCBI Taxonomy" id="420089"/>
    <lineage>
        <taxon>Eukaryota</taxon>
        <taxon>Metazoa</taxon>
        <taxon>Ecdysozoa</taxon>
        <taxon>Arthropoda</taxon>
        <taxon>Hexapoda</taxon>
        <taxon>Insecta</taxon>
        <taxon>Pterygota</taxon>
        <taxon>Neoptera</taxon>
        <taxon>Endopterygota</taxon>
        <taxon>Coleoptera</taxon>
        <taxon>Polyphaga</taxon>
        <taxon>Cucujiformia</taxon>
        <taxon>Coccinelloidea</taxon>
        <taxon>Coccinellidae</taxon>
        <taxon>Epilachninae</taxon>
        <taxon>Epilachnini</taxon>
        <taxon>Henosepilachna</taxon>
    </lineage>
</organism>
<evidence type="ECO:0000313" key="1">
    <source>
        <dbReference type="EMBL" id="KAK9890821.1"/>
    </source>
</evidence>
<evidence type="ECO:0000313" key="2">
    <source>
        <dbReference type="Proteomes" id="UP001431783"/>
    </source>
</evidence>
<keyword evidence="2" id="KW-1185">Reference proteome</keyword>
<reference evidence="1 2" key="1">
    <citation type="submission" date="2023-03" db="EMBL/GenBank/DDBJ databases">
        <title>Genome insight into feeding habits of ladybird beetles.</title>
        <authorList>
            <person name="Li H.-S."/>
            <person name="Huang Y.-H."/>
            <person name="Pang H."/>
        </authorList>
    </citation>
    <scope>NUCLEOTIDE SEQUENCE [LARGE SCALE GENOMIC DNA]</scope>
    <source>
        <strain evidence="1">SYSU_2023b</strain>
        <tissue evidence="1">Whole body</tissue>
    </source>
</reference>
<dbReference type="AlphaFoldDB" id="A0AAW1VEB5"/>
<comment type="caution">
    <text evidence="1">The sequence shown here is derived from an EMBL/GenBank/DDBJ whole genome shotgun (WGS) entry which is preliminary data.</text>
</comment>
<gene>
    <name evidence="1" type="ORF">WA026_012164</name>
</gene>
<dbReference type="EMBL" id="JARQZJ010000126">
    <property type="protein sequence ID" value="KAK9890821.1"/>
    <property type="molecule type" value="Genomic_DNA"/>
</dbReference>
<name>A0AAW1VEB5_9CUCU</name>
<sequence>MVASSRLKAPLKLSCTDFKSPLIWSKITMGAIPKPNLDARRPRLHISTSRKQKLCAEISCGKKETAIHRCSSSDKNVGGVIKLDTIVLVMR</sequence>
<proteinExistence type="predicted"/>
<accession>A0AAW1VEB5</accession>